<dbReference type="OrthoDB" id="3946221at2759"/>
<protein>
    <submittedName>
        <fullName evidence="2">Uncharacterized protein</fullName>
    </submittedName>
</protein>
<keyword evidence="3" id="KW-1185">Reference proteome</keyword>
<sequence>MAPRTSTAVDSGSFDRNYLDSSPDPLAGSMDENRGRVRKTRATKQPLTSSSPSKQNRRTSIGELDVSSPSKSMVMSTPRGGGASPWRIRVTVQAEPGTDDENMESPSIKRITRTQTTTVPLKDPDASSPVKRRGRPRKSDAASAKTKRSGTPVKKTRAKSKKRDPGADASAADVDTDAAPKKRRGRPRKSIPVEVDETPAAEEPALNVPQPRVSSEDRIITPSPEPELESQPRIDVPVIETTFATPQDQDKAQAVIPKGKNLLPPAGRKDLDLFRDVAADMRFTPPQTDLSQRVRARKNTPAAKGKVLVEVESDEESDNETDIRTPSGSDDDGLNAQSQRGVMHSDNASTEHVEQIDPPSDDEYDALQDMTGFAFEEGATRMPDDTTIVESEQFSMISVDSLPSSGGLTSPVYGPTGRTPTVPHAAVRNPEFLKVPAAESRQSQSRSSPGPSRAVPSAAPTKSSPVPAAPRYITPLMDERSPSQPPAIEPARLSPTEAKTPKIGPVVKAGVALQGVLDPHRVTPEAGPSRAGESRPSGLDDLFRGFSDRTRKDLQAGLRLGEQLARENASNKGSPAAFSSPIKPNRAIKSNDDVFGNETKKRQPRLLTPEDQDDHALPSPPTTHPDEAQYPSLEASQEGPHLLTPAVSPMRSDDEMSWKVDTPEASTMQTAGGRSMTVTNECGDVLRGKDIFVVADRNSSGEDDIWAEEAGRLTLPDGNATTESPQAQDLFTEDGPSKPARAKLPATWRRKSAANFQYSDESEESPEEYNNDPPQGKVDKGKGKATAVDLDLQITEDEDQSEESDDTGMFFTSNLPNVFNNNKSGRVRRGKAGKVDLTTLMNEGDSLLPDSSPPVVLPADTPPRFPGFQSTPAKSSPLRKEIRASSSPSERQPFEESTLPLPPSSPFHTQVDGMTMNSTASDERQLRDEMGNRTDSSLRKIRNEADDYIFGYEEQDRTLGDIEEVTEQSRTLRGDIQSSALGSRQFGQSTLNPRRATPSSSRNSPHVSSASRFRAHTTPTSPPKTTPKVIAKAPAQSKQAAKPSTGLIGRLSSTIFGSSSTPKEEAPQAQKQAKAPPASASRPTSPTNHPMAFKFDNLPAYEPWTKTHYKTLDALFQLSRLHPELFSTNLSSPHYLINTTLLTSFITAAKLPFIGAVLSAWGYSFTCTEEDVVMCAIFYQLLTLKDVAEYEELYGKRIVMGDCKPGRTRERITRKAVFERYATVVLGDHLREDERNGVRIERDERGLRVQWPSLEETEEE</sequence>
<feature type="compositionally biased region" description="Pro residues" evidence="1">
    <location>
        <begin position="851"/>
        <end position="865"/>
    </location>
</feature>
<feature type="compositionally biased region" description="Polar residues" evidence="1">
    <location>
        <begin position="43"/>
        <end position="54"/>
    </location>
</feature>
<feature type="compositionally biased region" description="Basic and acidic residues" evidence="1">
    <location>
        <begin position="921"/>
        <end position="945"/>
    </location>
</feature>
<dbReference type="AlphaFoldDB" id="A0A6A5TI48"/>
<evidence type="ECO:0000256" key="1">
    <source>
        <dbReference type="SAM" id="MobiDB-lite"/>
    </source>
</evidence>
<proteinExistence type="predicted"/>
<feature type="compositionally biased region" description="Polar residues" evidence="1">
    <location>
        <begin position="719"/>
        <end position="729"/>
    </location>
</feature>
<feature type="region of interest" description="Disordered" evidence="1">
    <location>
        <begin position="283"/>
        <end position="365"/>
    </location>
</feature>
<dbReference type="EMBL" id="ML977010">
    <property type="protein sequence ID" value="KAF1952425.1"/>
    <property type="molecule type" value="Genomic_DNA"/>
</dbReference>
<feature type="compositionally biased region" description="Acidic residues" evidence="1">
    <location>
        <begin position="760"/>
        <end position="770"/>
    </location>
</feature>
<feature type="compositionally biased region" description="Acidic residues" evidence="1">
    <location>
        <begin position="794"/>
        <end position="806"/>
    </location>
</feature>
<gene>
    <name evidence="2" type="ORF">CC80DRAFT_527752</name>
</gene>
<organism evidence="2 3">
    <name type="scientific">Byssothecium circinans</name>
    <dbReference type="NCBI Taxonomy" id="147558"/>
    <lineage>
        <taxon>Eukaryota</taxon>
        <taxon>Fungi</taxon>
        <taxon>Dikarya</taxon>
        <taxon>Ascomycota</taxon>
        <taxon>Pezizomycotina</taxon>
        <taxon>Dothideomycetes</taxon>
        <taxon>Pleosporomycetidae</taxon>
        <taxon>Pleosporales</taxon>
        <taxon>Massarineae</taxon>
        <taxon>Massarinaceae</taxon>
        <taxon>Byssothecium</taxon>
    </lineage>
</organism>
<accession>A0A6A5TI48</accession>
<feature type="compositionally biased region" description="Polar residues" evidence="1">
    <location>
        <begin position="810"/>
        <end position="824"/>
    </location>
</feature>
<feature type="compositionally biased region" description="Acidic residues" evidence="1">
    <location>
        <begin position="311"/>
        <end position="320"/>
    </location>
</feature>
<evidence type="ECO:0000313" key="2">
    <source>
        <dbReference type="EMBL" id="KAF1952425.1"/>
    </source>
</evidence>
<name>A0A6A5TI48_9PLEO</name>
<dbReference type="SMART" id="SM00384">
    <property type="entry name" value="AT_hook"/>
    <property type="match status" value="2"/>
</dbReference>
<feature type="compositionally biased region" description="Polar residues" evidence="1">
    <location>
        <begin position="1051"/>
        <end position="1061"/>
    </location>
</feature>
<feature type="compositionally biased region" description="Low complexity" evidence="1">
    <location>
        <begin position="1026"/>
        <end position="1044"/>
    </location>
</feature>
<feature type="compositionally biased region" description="Polar residues" evidence="1">
    <location>
        <begin position="1"/>
        <end position="10"/>
    </location>
</feature>
<feature type="compositionally biased region" description="Low complexity" evidence="1">
    <location>
        <begin position="436"/>
        <end position="454"/>
    </location>
</feature>
<feature type="region of interest" description="Disordered" evidence="1">
    <location>
        <begin position="1"/>
        <end position="267"/>
    </location>
</feature>
<dbReference type="PRINTS" id="PR00929">
    <property type="entry name" value="ATHOOK"/>
</dbReference>
<feature type="region of interest" description="Disordered" evidence="1">
    <location>
        <begin position="970"/>
        <end position="1091"/>
    </location>
</feature>
<dbReference type="InterPro" id="IPR017956">
    <property type="entry name" value="AT_hook_DNA-bd_motif"/>
</dbReference>
<dbReference type="GO" id="GO:0003677">
    <property type="term" value="F:DNA binding"/>
    <property type="evidence" value="ECO:0007669"/>
    <property type="project" value="InterPro"/>
</dbReference>
<feature type="compositionally biased region" description="Low complexity" evidence="1">
    <location>
        <begin position="999"/>
        <end position="1011"/>
    </location>
</feature>
<evidence type="ECO:0000313" key="3">
    <source>
        <dbReference type="Proteomes" id="UP000800035"/>
    </source>
</evidence>
<feature type="compositionally biased region" description="Low complexity" evidence="1">
    <location>
        <begin position="1067"/>
        <end position="1087"/>
    </location>
</feature>
<feature type="region of interest" description="Disordered" evidence="1">
    <location>
        <begin position="400"/>
        <end position="657"/>
    </location>
</feature>
<reference evidence="2" key="1">
    <citation type="journal article" date="2020" name="Stud. Mycol.">
        <title>101 Dothideomycetes genomes: a test case for predicting lifestyles and emergence of pathogens.</title>
        <authorList>
            <person name="Haridas S."/>
            <person name="Albert R."/>
            <person name="Binder M."/>
            <person name="Bloem J."/>
            <person name="Labutti K."/>
            <person name="Salamov A."/>
            <person name="Andreopoulos B."/>
            <person name="Baker S."/>
            <person name="Barry K."/>
            <person name="Bills G."/>
            <person name="Bluhm B."/>
            <person name="Cannon C."/>
            <person name="Castanera R."/>
            <person name="Culley D."/>
            <person name="Daum C."/>
            <person name="Ezra D."/>
            <person name="Gonzalez J."/>
            <person name="Henrissat B."/>
            <person name="Kuo A."/>
            <person name="Liang C."/>
            <person name="Lipzen A."/>
            <person name="Lutzoni F."/>
            <person name="Magnuson J."/>
            <person name="Mondo S."/>
            <person name="Nolan M."/>
            <person name="Ohm R."/>
            <person name="Pangilinan J."/>
            <person name="Park H.-J."/>
            <person name="Ramirez L."/>
            <person name="Alfaro M."/>
            <person name="Sun H."/>
            <person name="Tritt A."/>
            <person name="Yoshinaga Y."/>
            <person name="Zwiers L.-H."/>
            <person name="Turgeon B."/>
            <person name="Goodwin S."/>
            <person name="Spatafora J."/>
            <person name="Crous P."/>
            <person name="Grigoriev I."/>
        </authorList>
    </citation>
    <scope>NUCLEOTIDE SEQUENCE</scope>
    <source>
        <strain evidence="2">CBS 675.92</strain>
    </source>
</reference>
<feature type="compositionally biased region" description="Polar residues" evidence="1">
    <location>
        <begin position="335"/>
        <end position="348"/>
    </location>
</feature>
<feature type="compositionally biased region" description="Polar residues" evidence="1">
    <location>
        <begin position="970"/>
        <end position="992"/>
    </location>
</feature>
<feature type="compositionally biased region" description="Basic and acidic residues" evidence="1">
    <location>
        <begin position="541"/>
        <end position="554"/>
    </location>
</feature>
<dbReference type="Proteomes" id="UP000800035">
    <property type="component" value="Unassembled WGS sequence"/>
</dbReference>
<feature type="region of interest" description="Disordered" evidence="1">
    <location>
        <begin position="703"/>
        <end position="945"/>
    </location>
</feature>